<dbReference type="Gene3D" id="3.40.50.740">
    <property type="match status" value="1"/>
</dbReference>
<evidence type="ECO:0000313" key="2">
    <source>
        <dbReference type="EMBL" id="HAH4305640.1"/>
    </source>
</evidence>
<evidence type="ECO:0000259" key="1">
    <source>
        <dbReference type="Pfam" id="PF00384"/>
    </source>
</evidence>
<name>A0A779QCT9_ECOLX</name>
<dbReference type="GO" id="GO:0016020">
    <property type="term" value="C:membrane"/>
    <property type="evidence" value="ECO:0007669"/>
    <property type="project" value="TreeGrafter"/>
</dbReference>
<reference evidence="2" key="1">
    <citation type="journal article" date="2018" name="Genome Biol.">
        <title>SKESA: strategic k-mer extension for scrupulous assemblies.</title>
        <authorList>
            <person name="Souvorov A."/>
            <person name="Agarwala R."/>
            <person name="Lipman D.J."/>
        </authorList>
    </citation>
    <scope>NUCLEOTIDE SEQUENCE</scope>
    <source>
        <strain evidence="2">EC00751</strain>
    </source>
</reference>
<dbReference type="PANTHER" id="PTHR43105:SF4">
    <property type="entry name" value="PROTEIN YDEP"/>
    <property type="match status" value="1"/>
</dbReference>
<dbReference type="SUPFAM" id="SSF53706">
    <property type="entry name" value="Formate dehydrogenase/DMSO reductase, domains 1-3"/>
    <property type="match status" value="1"/>
</dbReference>
<dbReference type="PANTHER" id="PTHR43105">
    <property type="entry name" value="RESPIRATORY NITRATE REDUCTASE"/>
    <property type="match status" value="1"/>
</dbReference>
<reference evidence="2" key="2">
    <citation type="submission" date="2019-12" db="EMBL/GenBank/DDBJ databases">
        <authorList>
            <consortium name="NCBI Pathogen Detection Project"/>
        </authorList>
    </citation>
    <scope>NUCLEOTIDE SEQUENCE</scope>
    <source>
        <strain evidence="2">EC00751</strain>
    </source>
</reference>
<dbReference type="GO" id="GO:0051539">
    <property type="term" value="F:4 iron, 4 sulfur cluster binding"/>
    <property type="evidence" value="ECO:0007669"/>
    <property type="project" value="InterPro"/>
</dbReference>
<dbReference type="InterPro" id="IPR006656">
    <property type="entry name" value="Mopterin_OxRdtase"/>
</dbReference>
<dbReference type="AlphaFoldDB" id="A0A779QCT9"/>
<dbReference type="GO" id="GO:0030151">
    <property type="term" value="F:molybdenum ion binding"/>
    <property type="evidence" value="ECO:0007669"/>
    <property type="project" value="InterPro"/>
</dbReference>
<protein>
    <submittedName>
        <fullName evidence="2">FdhF/YdeP family oxidoreductase</fullName>
    </submittedName>
</protein>
<proteinExistence type="predicted"/>
<comment type="caution">
    <text evidence="2">The sequence shown here is derived from an EMBL/GenBank/DDBJ whole genome shotgun (WGS) entry which is preliminary data.</text>
</comment>
<dbReference type="GO" id="GO:0008863">
    <property type="term" value="F:formate dehydrogenase (NAD+) activity"/>
    <property type="evidence" value="ECO:0007669"/>
    <property type="project" value="InterPro"/>
</dbReference>
<feature type="domain" description="Molybdopterin oxidoreductase" evidence="1">
    <location>
        <begin position="108"/>
        <end position="463"/>
    </location>
</feature>
<dbReference type="NCBIfam" id="TIGR01701">
    <property type="entry name" value="Fdhalpha-like"/>
    <property type="match status" value="1"/>
</dbReference>
<organism evidence="2">
    <name type="scientific">Escherichia coli</name>
    <dbReference type="NCBI Taxonomy" id="562"/>
    <lineage>
        <taxon>Bacteria</taxon>
        <taxon>Pseudomonadati</taxon>
        <taxon>Pseudomonadota</taxon>
        <taxon>Gammaproteobacteria</taxon>
        <taxon>Enterobacterales</taxon>
        <taxon>Enterobacteriaceae</taxon>
        <taxon>Escherichia</taxon>
    </lineage>
</organism>
<dbReference type="Gene3D" id="3.40.228.10">
    <property type="entry name" value="Dimethylsulfoxide Reductase, domain 2"/>
    <property type="match status" value="1"/>
</dbReference>
<dbReference type="EMBL" id="DABBID010000004">
    <property type="protein sequence ID" value="HAH4305640.1"/>
    <property type="molecule type" value="Genomic_DNA"/>
</dbReference>
<dbReference type="Pfam" id="PF00384">
    <property type="entry name" value="Molybdopterin"/>
    <property type="match status" value="1"/>
</dbReference>
<dbReference type="InterPro" id="IPR050123">
    <property type="entry name" value="Prok_molybdopt-oxidoreductase"/>
</dbReference>
<dbReference type="InterPro" id="IPR010046">
    <property type="entry name" value="Mopterin_OxRdtse_a_bac"/>
</dbReference>
<gene>
    <name evidence="2" type="ORF">GRC96_04910</name>
</gene>
<accession>A0A779QCT9</accession>
<sequence length="479" mass="52608">MKKKIESYQGAAGGWGAVKSVANAVRKQMDIRQDVIAMFDMNKPEGFDCPGCAWPDPKHSASFDICENGAKAIAWEVTDKQVNASFFAENTVQSLLTWGDHELEAAGRLTQPLKYDAVSDCYKPLSWQQAFDEIGERLQSYSDPNQVEFYTSGRTSNEAAFLYQLFAREYGSNNFPDCSNMCHEPTSVGLAASIGVGKGTVLLEDFEKCDLVICIGHNPGTNHPRMLTSLRALVKRGAKMIAINPLQERGLERFTAPQNPFEMLTNSETQLASAYYNVRIGGDMALLKGMMRLLIERDDAASAAGRPSLLDDEFIQTHTVGFDELRRDVLNSEWKDIERISGLSQTQIAELADAYAAAERTIICYGMGITQHEHGTQNVQQLVNLLLMKGNIGKPGAGICPLRGHSNVQGDRTVGITEKPSAEFLARLGERYGFTPPHAPGHAAIASMQAICTGQARALICMGATLLWQCQIGKRALYR</sequence>